<comment type="similarity">
    <text evidence="4">Belongs to the glycosyltransferase 4 family.</text>
</comment>
<organism evidence="20 21">
    <name type="scientific">Pichia inconspicua</name>
    <dbReference type="NCBI Taxonomy" id="52247"/>
    <lineage>
        <taxon>Eukaryota</taxon>
        <taxon>Fungi</taxon>
        <taxon>Dikarya</taxon>
        <taxon>Ascomycota</taxon>
        <taxon>Saccharomycotina</taxon>
        <taxon>Pichiomycetes</taxon>
        <taxon>Pichiales</taxon>
        <taxon>Pichiaceae</taxon>
        <taxon>Pichia</taxon>
    </lineage>
</organism>
<feature type="transmembrane region" description="Helical" evidence="19">
    <location>
        <begin position="48"/>
        <end position="67"/>
    </location>
</feature>
<protein>
    <recommendedName>
        <fullName evidence="6">UDP-N-acetylglucosamine--dolichyl-phosphate N-acetylglucosaminephosphotransferase</fullName>
        <ecNumber evidence="5">2.7.8.15</ecNumber>
    </recommendedName>
    <alternativeName>
        <fullName evidence="15">GlcNAc-1-P transferase</fullName>
    </alternativeName>
    <alternativeName>
        <fullName evidence="16">N-acetylglucosamine-1-phosphate transferase</fullName>
    </alternativeName>
</protein>
<evidence type="ECO:0000256" key="4">
    <source>
        <dbReference type="ARBA" id="ARBA00009317"/>
    </source>
</evidence>
<dbReference type="EC" id="2.7.8.15" evidence="5"/>
<evidence type="ECO:0000256" key="15">
    <source>
        <dbReference type="ARBA" id="ARBA00029567"/>
    </source>
</evidence>
<keyword evidence="10" id="KW-0479">Metal-binding</keyword>
<keyword evidence="8" id="KW-0808">Transferase</keyword>
<feature type="transmembrane region" description="Helical" evidence="19">
    <location>
        <begin position="212"/>
        <end position="231"/>
    </location>
</feature>
<keyword evidence="13 19" id="KW-1133">Transmembrane helix</keyword>
<dbReference type="Proteomes" id="UP000307173">
    <property type="component" value="Unassembled WGS sequence"/>
</dbReference>
<evidence type="ECO:0000256" key="3">
    <source>
        <dbReference type="ARBA" id="ARBA00004922"/>
    </source>
</evidence>
<name>A0A4V6TTS0_9ASCO</name>
<dbReference type="STRING" id="52247.A0A4V6TTS0"/>
<gene>
    <name evidence="20" type="ORF">CANINC_002018</name>
</gene>
<comment type="cofactor">
    <cofactor evidence="1">
        <name>Mg(2+)</name>
        <dbReference type="ChEBI" id="CHEBI:18420"/>
    </cofactor>
</comment>
<dbReference type="GO" id="GO:0005789">
    <property type="term" value="C:endoplasmic reticulum membrane"/>
    <property type="evidence" value="ECO:0007669"/>
    <property type="project" value="UniProtKB-SubCell"/>
</dbReference>
<evidence type="ECO:0000256" key="17">
    <source>
        <dbReference type="ARBA" id="ARBA00044717"/>
    </source>
</evidence>
<feature type="transmembrane region" description="Helical" evidence="19">
    <location>
        <begin position="12"/>
        <end position="33"/>
    </location>
</feature>
<proteinExistence type="inferred from homology"/>
<evidence type="ECO:0000256" key="8">
    <source>
        <dbReference type="ARBA" id="ARBA00022679"/>
    </source>
</evidence>
<evidence type="ECO:0000313" key="20">
    <source>
        <dbReference type="EMBL" id="TID29335.1"/>
    </source>
</evidence>
<dbReference type="GO" id="GO:0046872">
    <property type="term" value="F:metal ion binding"/>
    <property type="evidence" value="ECO:0007669"/>
    <property type="project" value="UniProtKB-KW"/>
</dbReference>
<evidence type="ECO:0000256" key="2">
    <source>
        <dbReference type="ARBA" id="ARBA00004477"/>
    </source>
</evidence>
<keyword evidence="14 19" id="KW-0472">Membrane</keyword>
<feature type="transmembrane region" description="Helical" evidence="19">
    <location>
        <begin position="237"/>
        <end position="256"/>
    </location>
</feature>
<dbReference type="EMBL" id="SELW01000323">
    <property type="protein sequence ID" value="TID29335.1"/>
    <property type="molecule type" value="Genomic_DNA"/>
</dbReference>
<evidence type="ECO:0000256" key="19">
    <source>
        <dbReference type="SAM" id="Phobius"/>
    </source>
</evidence>
<dbReference type="AlphaFoldDB" id="A0A4V6TTS0"/>
<evidence type="ECO:0000256" key="18">
    <source>
        <dbReference type="ARBA" id="ARBA00045078"/>
    </source>
</evidence>
<feature type="transmembrane region" description="Helical" evidence="19">
    <location>
        <begin position="117"/>
        <end position="137"/>
    </location>
</feature>
<dbReference type="OrthoDB" id="10262326at2759"/>
<comment type="function">
    <text evidence="17">UDP-N-acetylglucosamine--dolichyl-phosphate N-acetylglucosaminephosphotransferase that operates in the biosynthetic pathway of dolichol-linked oligosaccharides, the glycan precursors employed in protein asparagine (N)-glycosylation. The assembly of dolichol-linked oligosaccharides begins on the cytosolic side of the endoplasmic reticulum membrane and finishes in its lumen. The sequential addition of sugars to dolichol pyrophosphate produces dolichol-linked oligosaccharides containing fourteen sugars, including two GlcNAcs, nine mannoses and three glucoses. Once assembled, the oligosaccharide is transferred from the lipid to nascent proteins by oligosaccharyltransferases. Catalyzes the initial step of dolichol-linked oligosaccharide biosynthesis, transfering GlcNAc-1-P from cytosolic UDP-GlcNAc onto the carrier lipid dolichyl phosphate (P-dolichol), yielding GlcNAc-P-P-dolichol embedded in the cytoplasmic leaflet of the endoplasmic reticulum membrane.</text>
</comment>
<comment type="subcellular location">
    <subcellularLocation>
        <location evidence="2">Endoplasmic reticulum membrane</location>
        <topology evidence="2">Multi-pass membrane protein</topology>
    </subcellularLocation>
</comment>
<evidence type="ECO:0000256" key="1">
    <source>
        <dbReference type="ARBA" id="ARBA00001946"/>
    </source>
</evidence>
<dbReference type="UniPathway" id="UPA00378"/>
<keyword evidence="21" id="KW-1185">Reference proteome</keyword>
<evidence type="ECO:0000256" key="11">
    <source>
        <dbReference type="ARBA" id="ARBA00022824"/>
    </source>
</evidence>
<evidence type="ECO:0000256" key="9">
    <source>
        <dbReference type="ARBA" id="ARBA00022692"/>
    </source>
</evidence>
<keyword evidence="7" id="KW-0328">Glycosyltransferase</keyword>
<accession>A0A4V6TTS0</accession>
<feature type="transmembrane region" description="Helical" evidence="19">
    <location>
        <begin position="344"/>
        <end position="362"/>
    </location>
</feature>
<evidence type="ECO:0000313" key="21">
    <source>
        <dbReference type="Proteomes" id="UP000307173"/>
    </source>
</evidence>
<feature type="transmembrane region" description="Helical" evidence="19">
    <location>
        <begin position="79"/>
        <end position="97"/>
    </location>
</feature>
<keyword evidence="11" id="KW-0256">Endoplasmic reticulum</keyword>
<comment type="catalytic activity">
    <reaction evidence="18">
        <text>a di-trans,poly-cis-dolichyl phosphate + UDP-N-acetyl-alpha-D-glucosamine = an N-acetyl-alpha-D-glucosaminyl-diphospho-di-trans,poly-cis-dolichol + UMP</text>
        <dbReference type="Rhea" id="RHEA:13289"/>
        <dbReference type="Rhea" id="RHEA-COMP:19498"/>
        <dbReference type="Rhea" id="RHEA-COMP:19507"/>
        <dbReference type="ChEBI" id="CHEBI:57683"/>
        <dbReference type="ChEBI" id="CHEBI:57705"/>
        <dbReference type="ChEBI" id="CHEBI:57865"/>
        <dbReference type="ChEBI" id="CHEBI:58427"/>
        <dbReference type="EC" id="2.7.8.15"/>
    </reaction>
    <physiologicalReaction direction="left-to-right" evidence="18">
        <dbReference type="Rhea" id="RHEA:13290"/>
    </physiologicalReaction>
</comment>
<evidence type="ECO:0000256" key="16">
    <source>
        <dbReference type="ARBA" id="ARBA00033238"/>
    </source>
</evidence>
<dbReference type="GO" id="GO:0003975">
    <property type="term" value="F:UDP-N-acetylglucosamine-dolichyl-phosphate N-acetylglucosaminephosphotransferase activity"/>
    <property type="evidence" value="ECO:0007669"/>
    <property type="project" value="UniProtKB-EC"/>
</dbReference>
<dbReference type="CDD" id="cd06855">
    <property type="entry name" value="GT_GPT_euk"/>
    <property type="match status" value="1"/>
</dbReference>
<evidence type="ECO:0000256" key="6">
    <source>
        <dbReference type="ARBA" id="ARBA00017659"/>
    </source>
</evidence>
<dbReference type="PANTHER" id="PTHR10571:SF0">
    <property type="entry name" value="UDP-N-ACETYLGLUCOSAMINE--DOLICHYL-PHOSPHATE N-ACETYLGLUCOSAMINEPHOSPHOTRANSFERASE"/>
    <property type="match status" value="1"/>
</dbReference>
<evidence type="ECO:0000256" key="7">
    <source>
        <dbReference type="ARBA" id="ARBA00022676"/>
    </source>
</evidence>
<comment type="pathway">
    <text evidence="3">Protein modification; protein glycosylation.</text>
</comment>
<feature type="transmembrane region" description="Helical" evidence="19">
    <location>
        <begin position="180"/>
        <end position="200"/>
    </location>
</feature>
<dbReference type="GO" id="GO:0016757">
    <property type="term" value="F:glycosyltransferase activity"/>
    <property type="evidence" value="ECO:0007669"/>
    <property type="project" value="UniProtKB-KW"/>
</dbReference>
<dbReference type="InterPro" id="IPR033895">
    <property type="entry name" value="GPT"/>
</dbReference>
<comment type="caution">
    <text evidence="20">The sequence shown here is derived from an EMBL/GenBank/DDBJ whole genome shotgun (WGS) entry which is preliminary data.</text>
</comment>
<sequence>MSKIGRPIIPESMGVIPAITYLFIMFFFVPFLFQKEEIVTGLFSGNKLASYLGSMLCLESMVLLGLMDDLFDIRWRHKFFLPAIASIPLLIVYQFEFNQTSILLPKFLASGSIDLGVFYYFYMAAVAIFCPNSINILAGINGLEVGQTIVIAGLLILNDLYYIIGYLFDNNLLHSAFKIHLMSLCFLIPFLGIAIGLFNFNKYPSKVFVGDTWCYFSGMVFAVVGISGHFAKTLMLFFLPQILNFLYSAPQLFGIVPCPRHRLPKFNEKDSLLYNSFTEFYDPLDPKEDVKPISPVVAKCFTFLERFRLIKLERNGKGDIIRSSNLTLINLFIIWTGPINEGSLCSLIMLVQFLIGFTMLVLRHSLAPIVFGFDNSWSMLNRFYL</sequence>
<reference evidence="20 21" key="1">
    <citation type="journal article" date="2019" name="Front. Genet.">
        <title>Whole-Genome Sequencing of the Opportunistic Yeast Pathogen Candida inconspicua Uncovers Its Hybrid Origin.</title>
        <authorList>
            <person name="Mixao V."/>
            <person name="Hansen A.P."/>
            <person name="Saus E."/>
            <person name="Boekhout T."/>
            <person name="Lass-Florl C."/>
            <person name="Gabaldon T."/>
        </authorList>
    </citation>
    <scope>NUCLEOTIDE SEQUENCE [LARGE SCALE GENOMIC DNA]</scope>
    <source>
        <strain evidence="20 21">CBS 180</strain>
    </source>
</reference>
<evidence type="ECO:0000256" key="14">
    <source>
        <dbReference type="ARBA" id="ARBA00023136"/>
    </source>
</evidence>
<evidence type="ECO:0000256" key="13">
    <source>
        <dbReference type="ARBA" id="ARBA00022989"/>
    </source>
</evidence>
<feature type="transmembrane region" description="Helical" evidence="19">
    <location>
        <begin position="149"/>
        <end position="168"/>
    </location>
</feature>
<dbReference type="PANTHER" id="PTHR10571">
    <property type="entry name" value="UDP-N-ACETYLGLUCOSAMINE--DOLICHYL-PHOSPHATE N-ACETYLGLUCOSAMINEPHOSPHOTRANSFERASE"/>
    <property type="match status" value="1"/>
</dbReference>
<evidence type="ECO:0000256" key="12">
    <source>
        <dbReference type="ARBA" id="ARBA00022842"/>
    </source>
</evidence>
<evidence type="ECO:0000256" key="10">
    <source>
        <dbReference type="ARBA" id="ARBA00022723"/>
    </source>
</evidence>
<keyword evidence="9 19" id="KW-0812">Transmembrane</keyword>
<dbReference type="InterPro" id="IPR000715">
    <property type="entry name" value="Glycosyl_transferase_4"/>
</dbReference>
<evidence type="ECO:0000256" key="5">
    <source>
        <dbReference type="ARBA" id="ARBA00013225"/>
    </source>
</evidence>
<dbReference type="GO" id="GO:0006488">
    <property type="term" value="P:dolichol-linked oligosaccharide biosynthetic process"/>
    <property type="evidence" value="ECO:0007669"/>
    <property type="project" value="InterPro"/>
</dbReference>
<dbReference type="Pfam" id="PF00953">
    <property type="entry name" value="Glycos_transf_4"/>
    <property type="match status" value="1"/>
</dbReference>
<keyword evidence="12" id="KW-0460">Magnesium</keyword>